<sequence>MNVFMRKHLLITLIFLNQKCNQNQNGVMGHVGIKPVGISALNYLKEYGVVVLSFPPQCNHKLLPLNRSAYDPLKKYMNSAWDSWHRNNPEKTRKICDIPGIIATVLPLATTESNITAGFATTGISPLNPDIFPDSKFLPNYVTDRPQAISNICQSDSSVMNSIFSNLMPSDLDEISEKEHERRHSTIAGFIILRSRSFDPTYCFTVGRTMAITKDWHKTRYKKRGKEGYFDSYPHEGFTSSRNRSR</sequence>
<dbReference type="Proteomes" id="UP000807504">
    <property type="component" value="Unassembled WGS sequence"/>
</dbReference>
<dbReference type="AlphaFoldDB" id="A0A8T0FQL0"/>
<evidence type="ECO:0000256" key="1">
    <source>
        <dbReference type="SAM" id="SignalP"/>
    </source>
</evidence>
<dbReference type="EMBL" id="JABXBU010000003">
    <property type="protein sequence ID" value="KAF8791750.1"/>
    <property type="molecule type" value="Genomic_DNA"/>
</dbReference>
<reference evidence="2" key="1">
    <citation type="journal article" date="2020" name="bioRxiv">
        <title>Chromosome-level reference genome of the European wasp spider Argiope bruennichi: a resource for studies on range expansion and evolutionary adaptation.</title>
        <authorList>
            <person name="Sheffer M.M."/>
            <person name="Hoppe A."/>
            <person name="Krehenwinkel H."/>
            <person name="Uhl G."/>
            <person name="Kuss A.W."/>
            <person name="Jensen L."/>
            <person name="Jensen C."/>
            <person name="Gillespie R.G."/>
            <person name="Hoff K.J."/>
            <person name="Prost S."/>
        </authorList>
    </citation>
    <scope>NUCLEOTIDE SEQUENCE</scope>
</reference>
<feature type="chain" id="PRO_5035894334" evidence="1">
    <location>
        <begin position="23"/>
        <end position="246"/>
    </location>
</feature>
<name>A0A8T0FQL0_ARGBR</name>
<evidence type="ECO:0000313" key="2">
    <source>
        <dbReference type="EMBL" id="KAF8791750.1"/>
    </source>
</evidence>
<proteinExistence type="predicted"/>
<keyword evidence="3" id="KW-1185">Reference proteome</keyword>
<reference evidence="2" key="2">
    <citation type="submission" date="2020-06" db="EMBL/GenBank/DDBJ databases">
        <authorList>
            <person name="Sheffer M."/>
        </authorList>
    </citation>
    <scope>NUCLEOTIDE SEQUENCE</scope>
</reference>
<keyword evidence="1" id="KW-0732">Signal</keyword>
<gene>
    <name evidence="2" type="ORF">HNY73_003436</name>
</gene>
<protein>
    <submittedName>
        <fullName evidence="2">Uncharacterized protein</fullName>
    </submittedName>
</protein>
<feature type="signal peptide" evidence="1">
    <location>
        <begin position="1"/>
        <end position="22"/>
    </location>
</feature>
<evidence type="ECO:0000313" key="3">
    <source>
        <dbReference type="Proteomes" id="UP000807504"/>
    </source>
</evidence>
<accession>A0A8T0FQL0</accession>
<organism evidence="2 3">
    <name type="scientific">Argiope bruennichi</name>
    <name type="common">Wasp spider</name>
    <name type="synonym">Aranea bruennichi</name>
    <dbReference type="NCBI Taxonomy" id="94029"/>
    <lineage>
        <taxon>Eukaryota</taxon>
        <taxon>Metazoa</taxon>
        <taxon>Ecdysozoa</taxon>
        <taxon>Arthropoda</taxon>
        <taxon>Chelicerata</taxon>
        <taxon>Arachnida</taxon>
        <taxon>Araneae</taxon>
        <taxon>Araneomorphae</taxon>
        <taxon>Entelegynae</taxon>
        <taxon>Araneoidea</taxon>
        <taxon>Araneidae</taxon>
        <taxon>Argiope</taxon>
    </lineage>
</organism>
<comment type="caution">
    <text evidence="2">The sequence shown here is derived from an EMBL/GenBank/DDBJ whole genome shotgun (WGS) entry which is preliminary data.</text>
</comment>